<dbReference type="EMBL" id="SPNV01000042">
    <property type="protein sequence ID" value="KAF5863921.1"/>
    <property type="molecule type" value="Genomic_DNA"/>
</dbReference>
<comment type="cofactor">
    <cofactor evidence="1 7">
        <name>heme</name>
        <dbReference type="ChEBI" id="CHEBI:30413"/>
    </cofactor>
</comment>
<keyword evidence="3 7" id="KW-0479">Metal-binding</keyword>
<sequence>MAISSSNSIIALAGFSGVTAHVFLYRHGEWDLKGPTLVISYIILLLGAMVVEQTERASGLELGLPRHWAPQVVGYHILGIYGSMLLYRAFLHRLGGFPGPVLARLSNFYVSALSARRFHLYEETQRLHKLYGDYVRLGEMWLSPPMASVVSWQCELIEWLGLLGPTELSIADPNAVNAIYSSQAKVSKGPWYTVLEPRVSVQMVRDKVEHARRRKVWDQGFSSRALRNYEPRVTHYTNQLIHAIEQRLESPIDVSRWFNYYSFDVMGDLSFGKSFNMLIDGKDAYILKQLHTDMKGIGLFSHLTWLFPFFKRIPVLNADYLKFWNWVEGRVKERIQECPDRLDVFSWLLDAYKRGRKTKQDTLDLHGDAYLIIVAGSDTTAATLTNVMFHLAADRKLYRALQAELDALPDLAYEKLQGVRLLDAVINETLRLHPAVPSGTQRMTPPEGMTIGNTYIPGDVMVCIPLHTLFRDERVFGHPEDFIPERWTTQPELVKDPSVFIPFNGGTYACVGKQLALMELRRVVAEILTRYDVSFAPNQTASAFTDGKVDTFTLVTAPLKLLFQRREDGRPYNVTDQPSS</sequence>
<dbReference type="PANTHER" id="PTHR24305:SF187">
    <property type="entry name" value="P450, PUTATIVE (EUROFUNG)-RELATED"/>
    <property type="match status" value="1"/>
</dbReference>
<evidence type="ECO:0000256" key="4">
    <source>
        <dbReference type="ARBA" id="ARBA00023002"/>
    </source>
</evidence>
<evidence type="ECO:0000256" key="5">
    <source>
        <dbReference type="ARBA" id="ARBA00023004"/>
    </source>
</evidence>
<dbReference type="InterPro" id="IPR002401">
    <property type="entry name" value="Cyt_P450_E_grp-I"/>
</dbReference>
<evidence type="ECO:0000256" key="6">
    <source>
        <dbReference type="ARBA" id="ARBA00023033"/>
    </source>
</evidence>
<dbReference type="InterPro" id="IPR050121">
    <property type="entry name" value="Cytochrome_P450_monoxygenase"/>
</dbReference>
<dbReference type="GO" id="GO:0004497">
    <property type="term" value="F:monooxygenase activity"/>
    <property type="evidence" value="ECO:0007669"/>
    <property type="project" value="UniProtKB-KW"/>
</dbReference>
<keyword evidence="6" id="KW-0503">Monooxygenase</keyword>
<evidence type="ECO:0000313" key="10">
    <source>
        <dbReference type="Proteomes" id="UP000541154"/>
    </source>
</evidence>
<dbReference type="CDD" id="cd11061">
    <property type="entry name" value="CYP67-like"/>
    <property type="match status" value="1"/>
</dbReference>
<gene>
    <name evidence="9" type="ORF">ETB97_009028</name>
</gene>
<dbReference type="PRINTS" id="PR00463">
    <property type="entry name" value="EP450I"/>
</dbReference>
<keyword evidence="10" id="KW-1185">Reference proteome</keyword>
<comment type="caution">
    <text evidence="9">The sequence shown here is derived from an EMBL/GenBank/DDBJ whole genome shotgun (WGS) entry which is preliminary data.</text>
</comment>
<evidence type="ECO:0008006" key="11">
    <source>
        <dbReference type="Google" id="ProtNLM"/>
    </source>
</evidence>
<dbReference type="GO" id="GO:0016705">
    <property type="term" value="F:oxidoreductase activity, acting on paired donors, with incorporation or reduction of molecular oxygen"/>
    <property type="evidence" value="ECO:0007669"/>
    <property type="project" value="InterPro"/>
</dbReference>
<evidence type="ECO:0000256" key="2">
    <source>
        <dbReference type="ARBA" id="ARBA00010617"/>
    </source>
</evidence>
<evidence type="ECO:0000313" key="9">
    <source>
        <dbReference type="EMBL" id="KAF5863921.1"/>
    </source>
</evidence>
<keyword evidence="8" id="KW-0472">Membrane</keyword>
<dbReference type="Pfam" id="PF00067">
    <property type="entry name" value="p450"/>
    <property type="match status" value="1"/>
</dbReference>
<feature type="transmembrane region" description="Helical" evidence="8">
    <location>
        <begin position="32"/>
        <end position="51"/>
    </location>
</feature>
<dbReference type="GO" id="GO:0020037">
    <property type="term" value="F:heme binding"/>
    <property type="evidence" value="ECO:0007669"/>
    <property type="project" value="InterPro"/>
</dbReference>
<dbReference type="SUPFAM" id="SSF48264">
    <property type="entry name" value="Cytochrome P450"/>
    <property type="match status" value="1"/>
</dbReference>
<keyword evidence="8" id="KW-1133">Transmembrane helix</keyword>
<feature type="transmembrane region" description="Helical" evidence="8">
    <location>
        <begin position="72"/>
        <end position="90"/>
    </location>
</feature>
<evidence type="ECO:0000256" key="8">
    <source>
        <dbReference type="SAM" id="Phobius"/>
    </source>
</evidence>
<dbReference type="GO" id="GO:0005506">
    <property type="term" value="F:iron ion binding"/>
    <property type="evidence" value="ECO:0007669"/>
    <property type="project" value="InterPro"/>
</dbReference>
<dbReference type="InterPro" id="IPR001128">
    <property type="entry name" value="Cyt_P450"/>
</dbReference>
<evidence type="ECO:0000256" key="1">
    <source>
        <dbReference type="ARBA" id="ARBA00001971"/>
    </source>
</evidence>
<keyword evidence="7" id="KW-0349">Heme</keyword>
<evidence type="ECO:0000256" key="7">
    <source>
        <dbReference type="PIRSR" id="PIRSR602401-1"/>
    </source>
</evidence>
<keyword evidence="8" id="KW-0812">Transmembrane</keyword>
<feature type="binding site" description="axial binding residue" evidence="7">
    <location>
        <position position="510"/>
    </location>
    <ligand>
        <name>heme</name>
        <dbReference type="ChEBI" id="CHEBI:30413"/>
    </ligand>
    <ligandPart>
        <name>Fe</name>
        <dbReference type="ChEBI" id="CHEBI:18248"/>
    </ligandPart>
</feature>
<name>A0A8H6A8R1_PETAA</name>
<dbReference type="AlphaFoldDB" id="A0A8H6A8R1"/>
<comment type="similarity">
    <text evidence="2">Belongs to the cytochrome P450 family.</text>
</comment>
<proteinExistence type="inferred from homology"/>
<dbReference type="Proteomes" id="UP000541154">
    <property type="component" value="Unassembled WGS sequence"/>
</dbReference>
<evidence type="ECO:0000256" key="3">
    <source>
        <dbReference type="ARBA" id="ARBA00022723"/>
    </source>
</evidence>
<reference evidence="9 10" key="1">
    <citation type="submission" date="2019-04" db="EMBL/GenBank/DDBJ databases">
        <title>Aspergillus burnettii sp. nov., novel species from soil in southeast Queensland.</title>
        <authorList>
            <person name="Gilchrist C.L.M."/>
            <person name="Pitt J.I."/>
            <person name="Lange L."/>
            <person name="Lacey H.J."/>
            <person name="Vuong D."/>
            <person name="Midgley D.J."/>
            <person name="Greenfield P."/>
            <person name="Bradbury M."/>
            <person name="Lacey E."/>
            <person name="Busk P.K."/>
            <person name="Pilgaard B."/>
            <person name="Chooi Y.H."/>
            <person name="Piggott A.M."/>
        </authorList>
    </citation>
    <scope>NUCLEOTIDE SEQUENCE [LARGE SCALE GENOMIC DNA]</scope>
    <source>
        <strain evidence="9 10">FRR 5400</strain>
    </source>
</reference>
<organism evidence="9 10">
    <name type="scientific">Petromyces alliaceus</name>
    <name type="common">Aspergillus alliaceus</name>
    <dbReference type="NCBI Taxonomy" id="209559"/>
    <lineage>
        <taxon>Eukaryota</taxon>
        <taxon>Fungi</taxon>
        <taxon>Dikarya</taxon>
        <taxon>Ascomycota</taxon>
        <taxon>Pezizomycotina</taxon>
        <taxon>Eurotiomycetes</taxon>
        <taxon>Eurotiomycetidae</taxon>
        <taxon>Eurotiales</taxon>
        <taxon>Aspergillaceae</taxon>
        <taxon>Aspergillus</taxon>
        <taxon>Aspergillus subgen. Circumdati</taxon>
    </lineage>
</organism>
<keyword evidence="4" id="KW-0560">Oxidoreductase</keyword>
<dbReference type="Gene3D" id="1.10.630.10">
    <property type="entry name" value="Cytochrome P450"/>
    <property type="match status" value="1"/>
</dbReference>
<keyword evidence="5 7" id="KW-0408">Iron</keyword>
<dbReference type="PANTHER" id="PTHR24305">
    <property type="entry name" value="CYTOCHROME P450"/>
    <property type="match status" value="1"/>
</dbReference>
<accession>A0A8H6A8R1</accession>
<protein>
    <recommendedName>
        <fullName evidence="11">Cytochrome P450 monooxygenase</fullName>
    </recommendedName>
</protein>
<feature type="transmembrane region" description="Helical" evidence="8">
    <location>
        <begin position="7"/>
        <end position="26"/>
    </location>
</feature>
<dbReference type="InterPro" id="IPR036396">
    <property type="entry name" value="Cyt_P450_sf"/>
</dbReference>
<dbReference type="PRINTS" id="PR00385">
    <property type="entry name" value="P450"/>
</dbReference>